<evidence type="ECO:0000313" key="2">
    <source>
        <dbReference type="EMBL" id="KXS10292.1"/>
    </source>
</evidence>
<dbReference type="EMBL" id="KQ965831">
    <property type="protein sequence ID" value="KXS10292.1"/>
    <property type="molecule type" value="Genomic_DNA"/>
</dbReference>
<dbReference type="AlphaFoldDB" id="A0A139A0M6"/>
<protein>
    <submittedName>
        <fullName evidence="2">Uncharacterized protein</fullName>
    </submittedName>
</protein>
<organism evidence="2 3">
    <name type="scientific">Gonapodya prolifera (strain JEL478)</name>
    <name type="common">Monoblepharis prolifera</name>
    <dbReference type="NCBI Taxonomy" id="1344416"/>
    <lineage>
        <taxon>Eukaryota</taxon>
        <taxon>Fungi</taxon>
        <taxon>Fungi incertae sedis</taxon>
        <taxon>Chytridiomycota</taxon>
        <taxon>Chytridiomycota incertae sedis</taxon>
        <taxon>Monoblepharidomycetes</taxon>
        <taxon>Monoblepharidales</taxon>
        <taxon>Gonapodyaceae</taxon>
        <taxon>Gonapodya</taxon>
    </lineage>
</organism>
<reference evidence="2 3" key="1">
    <citation type="journal article" date="2015" name="Genome Biol. Evol.">
        <title>Phylogenomic analyses indicate that early fungi evolved digesting cell walls of algal ancestors of land plants.</title>
        <authorList>
            <person name="Chang Y."/>
            <person name="Wang S."/>
            <person name="Sekimoto S."/>
            <person name="Aerts A.L."/>
            <person name="Choi C."/>
            <person name="Clum A."/>
            <person name="LaButti K.M."/>
            <person name="Lindquist E.A."/>
            <person name="Yee Ngan C."/>
            <person name="Ohm R.A."/>
            <person name="Salamov A.A."/>
            <person name="Grigoriev I.V."/>
            <person name="Spatafora J.W."/>
            <person name="Berbee M.L."/>
        </authorList>
    </citation>
    <scope>NUCLEOTIDE SEQUENCE [LARGE SCALE GENOMIC DNA]</scope>
    <source>
        <strain evidence="2 3">JEL478</strain>
    </source>
</reference>
<evidence type="ECO:0000256" key="1">
    <source>
        <dbReference type="SAM" id="MobiDB-lite"/>
    </source>
</evidence>
<sequence length="421" mass="46271">MPVFPAHEALHEALGFNLWYIYSMTDPDRIPIPDCEWGLVLGVHAVSNMFELNQLHDFTARIIGAVLDDPRATPSPQDLYTIFTEATKWAVRDVSKAALERLLALVGRPEASDAALARSSYDIMATVINSTDPSMTFHILRRWISVRTASKMPPTPEQLTSLWARVPFHTLTLDDVESAFAGEDVPVHLVLDAATRLLAQDPRSLDGVSEDLFAAALDHATASQPTDGSAAPGRSILYTPWSPARTCNLLAAFCAARPDLDDEERFHLWSRAKLDDMSVEELRRIHEANLAPNDMVVGALFRKVRRNPSSAHRNYTNSLLPGPNSATPSPASSGASSSTALNRSNTANSINTYSTGSTISDGRYGSTDRDRDRDYGYGDMPLPPARTVSKGAMGYEIERPSERERERDRGSSRGGNGRSRY</sequence>
<feature type="compositionally biased region" description="Low complexity" evidence="1">
    <location>
        <begin position="321"/>
        <end position="340"/>
    </location>
</feature>
<gene>
    <name evidence="2" type="ORF">M427DRAFT_139721</name>
</gene>
<keyword evidence="3" id="KW-1185">Reference proteome</keyword>
<dbReference type="Proteomes" id="UP000070544">
    <property type="component" value="Unassembled WGS sequence"/>
</dbReference>
<feature type="compositionally biased region" description="Basic and acidic residues" evidence="1">
    <location>
        <begin position="396"/>
        <end position="411"/>
    </location>
</feature>
<feature type="compositionally biased region" description="Basic and acidic residues" evidence="1">
    <location>
        <begin position="366"/>
        <end position="376"/>
    </location>
</feature>
<accession>A0A139A0M6</accession>
<name>A0A139A0M6_GONPJ</name>
<feature type="compositionally biased region" description="Polar residues" evidence="1">
    <location>
        <begin position="341"/>
        <end position="359"/>
    </location>
</feature>
<feature type="region of interest" description="Disordered" evidence="1">
    <location>
        <begin position="311"/>
        <end position="421"/>
    </location>
</feature>
<evidence type="ECO:0000313" key="3">
    <source>
        <dbReference type="Proteomes" id="UP000070544"/>
    </source>
</evidence>
<proteinExistence type="predicted"/>
<feature type="compositionally biased region" description="Gly residues" evidence="1">
    <location>
        <begin position="412"/>
        <end position="421"/>
    </location>
</feature>